<reference evidence="10" key="1">
    <citation type="submission" date="2016-10" db="EMBL/GenBank/DDBJ databases">
        <authorList>
            <person name="Varghese N."/>
            <person name="Submissions S."/>
        </authorList>
    </citation>
    <scope>NUCLEOTIDE SEQUENCE [LARGE SCALE GENOMIC DNA]</scope>
    <source>
        <strain evidence="10">Mob M</strain>
    </source>
</reference>
<protein>
    <recommendedName>
        <fullName evidence="3 7">Elongation factor 1-beta</fullName>
        <shortName evidence="7">EF-1-beta</shortName>
    </recommendedName>
    <alternativeName>
        <fullName evidence="6 7">aEF-1beta</fullName>
    </alternativeName>
</protein>
<evidence type="ECO:0000256" key="2">
    <source>
        <dbReference type="ARBA" id="ARBA00007411"/>
    </source>
</evidence>
<evidence type="ECO:0000313" key="10">
    <source>
        <dbReference type="Proteomes" id="UP000198535"/>
    </source>
</evidence>
<evidence type="ECO:0000256" key="4">
    <source>
        <dbReference type="ARBA" id="ARBA00022768"/>
    </source>
</evidence>
<dbReference type="Pfam" id="PF00736">
    <property type="entry name" value="EF1_GNE"/>
    <property type="match status" value="1"/>
</dbReference>
<dbReference type="NCBIfam" id="NF001670">
    <property type="entry name" value="PRK00435.1"/>
    <property type="match status" value="1"/>
</dbReference>
<dbReference type="SUPFAM" id="SSF54984">
    <property type="entry name" value="eEF-1beta-like"/>
    <property type="match status" value="1"/>
</dbReference>
<evidence type="ECO:0000313" key="9">
    <source>
        <dbReference type="EMBL" id="SFM14865.1"/>
    </source>
</evidence>
<evidence type="ECO:0000256" key="5">
    <source>
        <dbReference type="ARBA" id="ARBA00022917"/>
    </source>
</evidence>
<dbReference type="HAMAP" id="MF_00043">
    <property type="entry name" value="EF1_beta"/>
    <property type="match status" value="1"/>
</dbReference>
<dbReference type="SMART" id="SM00888">
    <property type="entry name" value="EF1_GNE"/>
    <property type="match status" value="1"/>
</dbReference>
<dbReference type="InterPro" id="IPR014038">
    <property type="entry name" value="EF1B_bsu/dsu_GNE"/>
</dbReference>
<dbReference type="InterPro" id="IPR036219">
    <property type="entry name" value="eEF-1beta-like_sf"/>
</dbReference>
<comment type="similarity">
    <text evidence="2 7">Belongs to the EF-1-beta/EF-1-delta family.</text>
</comment>
<dbReference type="PANTHER" id="PTHR39647">
    <property type="entry name" value="ELONGATION FACTOR 1-BETA"/>
    <property type="match status" value="1"/>
</dbReference>
<dbReference type="InterPro" id="IPR014717">
    <property type="entry name" value="Transl_elong_EF1B/ribsomal_bS6"/>
</dbReference>
<sequence>MGEVAATIKIMPVSVETDLEALKDNLIAALPEGAEYGTHKEEPIAFGLKAIIMVVIVGDLEGGTESVEQAFAAVEGVESVMVTEVGRPV</sequence>
<evidence type="ECO:0000256" key="1">
    <source>
        <dbReference type="ARBA" id="ARBA00003815"/>
    </source>
</evidence>
<feature type="domain" description="Translation elongation factor EF1B beta/delta subunit guanine nucleotide exchange" evidence="8">
    <location>
        <begin position="3"/>
        <end position="88"/>
    </location>
</feature>
<evidence type="ECO:0000256" key="3">
    <source>
        <dbReference type="ARBA" id="ARBA00017600"/>
    </source>
</evidence>
<evidence type="ECO:0000256" key="6">
    <source>
        <dbReference type="ARBA" id="ARBA00032274"/>
    </source>
</evidence>
<organism evidence="9 10">
    <name type="scientific">Methanolobus profundi</name>
    <dbReference type="NCBI Taxonomy" id="487685"/>
    <lineage>
        <taxon>Archaea</taxon>
        <taxon>Methanobacteriati</taxon>
        <taxon>Methanobacteriota</taxon>
        <taxon>Stenosarchaea group</taxon>
        <taxon>Methanomicrobia</taxon>
        <taxon>Methanosarcinales</taxon>
        <taxon>Methanosarcinaceae</taxon>
        <taxon>Methanolobus</taxon>
    </lineage>
</organism>
<dbReference type="GO" id="GO:0003746">
    <property type="term" value="F:translation elongation factor activity"/>
    <property type="evidence" value="ECO:0007669"/>
    <property type="project" value="UniProtKB-UniRule"/>
</dbReference>
<dbReference type="Gene3D" id="3.30.70.60">
    <property type="match status" value="1"/>
</dbReference>
<dbReference type="InterPro" id="IPR004542">
    <property type="entry name" value="Transl_elong_EF1B_B_arc"/>
</dbReference>
<gene>
    <name evidence="7" type="primary">ef1b</name>
    <name evidence="9" type="ORF">SAMN04488696_0052</name>
</gene>
<keyword evidence="10" id="KW-1185">Reference proteome</keyword>
<keyword evidence="4 7" id="KW-0251">Elongation factor</keyword>
<keyword evidence="5 7" id="KW-0648">Protein biosynthesis</keyword>
<dbReference type="CDD" id="cd00292">
    <property type="entry name" value="EF1B"/>
    <property type="match status" value="1"/>
</dbReference>
<dbReference type="EMBL" id="FOUJ01000001">
    <property type="protein sequence ID" value="SFM14865.1"/>
    <property type="molecule type" value="Genomic_DNA"/>
</dbReference>
<dbReference type="NCBIfam" id="TIGR00489">
    <property type="entry name" value="aEF-1_beta"/>
    <property type="match status" value="1"/>
</dbReference>
<dbReference type="Proteomes" id="UP000198535">
    <property type="component" value="Unassembled WGS sequence"/>
</dbReference>
<dbReference type="AlphaFoldDB" id="A0A1I4NHM1"/>
<dbReference type="PANTHER" id="PTHR39647:SF1">
    <property type="entry name" value="ELONGATION FACTOR 1-BETA"/>
    <property type="match status" value="1"/>
</dbReference>
<proteinExistence type="inferred from homology"/>
<dbReference type="STRING" id="487685.SAMN04488696_0052"/>
<name>A0A1I4NHM1_9EURY</name>
<accession>A0A1I4NHM1</accession>
<evidence type="ECO:0000259" key="8">
    <source>
        <dbReference type="SMART" id="SM00888"/>
    </source>
</evidence>
<dbReference type="OrthoDB" id="84643at2157"/>
<evidence type="ECO:0000256" key="7">
    <source>
        <dbReference type="HAMAP-Rule" id="MF_00043"/>
    </source>
</evidence>
<comment type="function">
    <text evidence="1 7">Promotes the exchange of GDP for GTP in EF-1-alpha/GDP, thus allowing the regeneration of EF-1-alpha/GTP that could then be used to form the ternary complex EF-1-alpha/GTP/AAtRNA.</text>
</comment>
<dbReference type="RefSeq" id="WP_091931568.1">
    <property type="nucleotide sequence ID" value="NZ_FOUJ01000001.1"/>
</dbReference>
<dbReference type="PIRSF" id="PIRSF006521">
    <property type="entry name" value="Transl_elong_EF1B_B_arc"/>
    <property type="match status" value="1"/>
</dbReference>